<dbReference type="SUPFAM" id="SSF53067">
    <property type="entry name" value="Actin-like ATPase domain"/>
    <property type="match status" value="1"/>
</dbReference>
<dbReference type="EMBL" id="SSSN01000011">
    <property type="protein sequence ID" value="THG31341.1"/>
    <property type="molecule type" value="Genomic_DNA"/>
</dbReference>
<evidence type="ECO:0000256" key="2">
    <source>
        <dbReference type="SAM" id="MobiDB-lite"/>
    </source>
</evidence>
<organism evidence="3 4">
    <name type="scientific">Orlajensenia flava</name>
    <dbReference type="NCBI Taxonomy" id="2565934"/>
    <lineage>
        <taxon>Bacteria</taxon>
        <taxon>Bacillati</taxon>
        <taxon>Actinomycetota</taxon>
        <taxon>Actinomycetes</taxon>
        <taxon>Micrococcales</taxon>
        <taxon>Microbacteriaceae</taxon>
        <taxon>Orlajensenia</taxon>
    </lineage>
</organism>
<accession>A0A4S4FM89</accession>
<dbReference type="InterPro" id="IPR000600">
    <property type="entry name" value="ROK"/>
</dbReference>
<reference evidence="3 4" key="1">
    <citation type="submission" date="2019-04" db="EMBL/GenBank/DDBJ databases">
        <authorList>
            <person name="Jiang L."/>
        </authorList>
    </citation>
    <scope>NUCLEOTIDE SEQUENCE [LARGE SCALE GENOMIC DNA]</scope>
    <source>
        <strain evidence="3 4">YIM 131861</strain>
    </source>
</reference>
<proteinExistence type="inferred from homology"/>
<dbReference type="Pfam" id="PF00480">
    <property type="entry name" value="ROK"/>
    <property type="match status" value="1"/>
</dbReference>
<dbReference type="InterPro" id="IPR043129">
    <property type="entry name" value="ATPase_NBD"/>
</dbReference>
<protein>
    <submittedName>
        <fullName evidence="3">ROK family protein</fullName>
    </submittedName>
</protein>
<gene>
    <name evidence="3" type="ORF">E6C70_13705</name>
</gene>
<dbReference type="Gene3D" id="3.30.420.40">
    <property type="match status" value="1"/>
</dbReference>
<comment type="caution">
    <text evidence="3">The sequence shown here is derived from an EMBL/GenBank/DDBJ whole genome shotgun (WGS) entry which is preliminary data.</text>
</comment>
<dbReference type="AlphaFoldDB" id="A0A4S4FM89"/>
<sequence length="185" mass="19912">MRVCAALHPQLLRVRRCRARLTLPAASARPPPPSPHAAVFAGARGSAPTRTAESARVRPPSPTRTPARHDSAPVSCDPQERPDALSALVHRQLDHLAVALRNAIDVLNPQLVVLGGFLASIHSADPDYLEKRVARQTLDAPWRNTRITTAELGGDLLMIGAAELAFEPLLADPGAFSAWEQARRA</sequence>
<feature type="region of interest" description="Disordered" evidence="2">
    <location>
        <begin position="25"/>
        <end position="80"/>
    </location>
</feature>
<evidence type="ECO:0000256" key="1">
    <source>
        <dbReference type="ARBA" id="ARBA00006479"/>
    </source>
</evidence>
<dbReference type="Proteomes" id="UP000307380">
    <property type="component" value="Unassembled WGS sequence"/>
</dbReference>
<comment type="similarity">
    <text evidence="1">Belongs to the ROK (NagC/XylR) family.</text>
</comment>
<keyword evidence="4" id="KW-1185">Reference proteome</keyword>
<evidence type="ECO:0000313" key="4">
    <source>
        <dbReference type="Proteomes" id="UP000307380"/>
    </source>
</evidence>
<evidence type="ECO:0000313" key="3">
    <source>
        <dbReference type="EMBL" id="THG31341.1"/>
    </source>
</evidence>
<dbReference type="OrthoDB" id="5174513at2"/>
<name>A0A4S4FM89_9MICO</name>